<proteinExistence type="inferred from homology"/>
<evidence type="ECO:0000256" key="3">
    <source>
        <dbReference type="ARBA" id="ARBA00007681"/>
    </source>
</evidence>
<keyword evidence="7" id="KW-0472">Membrane</keyword>
<evidence type="ECO:0000256" key="7">
    <source>
        <dbReference type="ARBA" id="ARBA00023136"/>
    </source>
</evidence>
<dbReference type="AlphaFoldDB" id="A0AAV9IH76"/>
<sequence>MFGEVAFLVNSVDPGRVSKRYEGSSFAFGCRRHSCFTNRTQRATTGISRGLDVNMDGKLVAIRSRISSVKNTQKITEAMRLVAAAKVRRAQEAVLSTRPFSENLQKVLGGLLLRLKKDLVDLPLLKERAPRSLVLVVLTGDRGLCGSYNSYIIKRTQSRMEELKKEGINAELFCIGAKGYQFFKRRGYPIRKYIRMGQYPTAEGATEISEYLLAEFLSGEVDRVELLYTRFVSLISSQPSIRTLLPLNPSGLESKGDEIFQLRTRGGKFQVERSQIPGSEPQEFPRDMIFEQDPLQILNAILPLYLNGQILRTLQESVASELASRMSAMSAASDNAKELAKSLTLVLNRARQAAITQEIAEIVGAASALQ</sequence>
<dbReference type="CDD" id="cd12151">
    <property type="entry name" value="F1-ATPase_gamma"/>
    <property type="match status" value="1"/>
</dbReference>
<dbReference type="HAMAP" id="MF_00815">
    <property type="entry name" value="ATP_synth_gamma_bact"/>
    <property type="match status" value="1"/>
</dbReference>
<keyword evidence="6" id="KW-0406">Ion transport</keyword>
<dbReference type="EMBL" id="JANCYU010000042">
    <property type="protein sequence ID" value="KAK4526618.1"/>
    <property type="molecule type" value="Genomic_DNA"/>
</dbReference>
<evidence type="ECO:0000256" key="2">
    <source>
        <dbReference type="ARBA" id="ARBA00004525"/>
    </source>
</evidence>
<dbReference type="Proteomes" id="UP001300502">
    <property type="component" value="Unassembled WGS sequence"/>
</dbReference>
<evidence type="ECO:0000256" key="8">
    <source>
        <dbReference type="ARBA" id="ARBA00023196"/>
    </source>
</evidence>
<evidence type="ECO:0000313" key="12">
    <source>
        <dbReference type="Proteomes" id="UP001300502"/>
    </source>
</evidence>
<dbReference type="PANTHER" id="PTHR11693:SF41">
    <property type="entry name" value="ATP SYNTHASE GAMMA CHAIN, CHLOROPLASTIC"/>
    <property type="match status" value="1"/>
</dbReference>
<comment type="function">
    <text evidence="1">Produces ATP from ADP in the presence of a proton gradient across the membrane. The gamma chain is believed to be important in regulating ATPase activity and the flow of protons through the CF(0) complex.</text>
</comment>
<dbReference type="FunFam" id="1.10.287.80:FF:000003">
    <property type="entry name" value="ATP synthase gamma chain, chloroplastic"/>
    <property type="match status" value="1"/>
</dbReference>
<keyword evidence="9" id="KW-0066">ATP synthesis</keyword>
<evidence type="ECO:0000256" key="1">
    <source>
        <dbReference type="ARBA" id="ARBA00003456"/>
    </source>
</evidence>
<keyword evidence="12" id="KW-1185">Reference proteome</keyword>
<evidence type="ECO:0000256" key="10">
    <source>
        <dbReference type="ARBA" id="ARBA00031066"/>
    </source>
</evidence>
<evidence type="ECO:0000256" key="4">
    <source>
        <dbReference type="ARBA" id="ARBA00022448"/>
    </source>
</evidence>
<name>A0AAV9IH76_9RHOD</name>
<dbReference type="InterPro" id="IPR035968">
    <property type="entry name" value="ATP_synth_F1_ATPase_gsu"/>
</dbReference>
<dbReference type="NCBIfam" id="NF004145">
    <property type="entry name" value="PRK05621.1-2"/>
    <property type="match status" value="1"/>
</dbReference>
<reference evidence="11 12" key="1">
    <citation type="submission" date="2022-07" db="EMBL/GenBank/DDBJ databases">
        <title>Genome-wide signatures of adaptation to extreme environments.</title>
        <authorList>
            <person name="Cho C.H."/>
            <person name="Yoon H.S."/>
        </authorList>
    </citation>
    <scope>NUCLEOTIDE SEQUENCE [LARGE SCALE GENOMIC DNA]</scope>
    <source>
        <strain evidence="11 12">108.79 E11</strain>
    </source>
</reference>
<dbReference type="InterPro" id="IPR000131">
    <property type="entry name" value="ATP_synth_F1_gsu"/>
</dbReference>
<dbReference type="PRINTS" id="PR00126">
    <property type="entry name" value="ATPASEGAMMA"/>
</dbReference>
<dbReference type="GO" id="GO:0046933">
    <property type="term" value="F:proton-transporting ATP synthase activity, rotational mechanism"/>
    <property type="evidence" value="ECO:0007669"/>
    <property type="project" value="InterPro"/>
</dbReference>
<protein>
    <recommendedName>
        <fullName evidence="10">F-ATPase gamma subunit</fullName>
    </recommendedName>
</protein>
<dbReference type="Gene3D" id="1.10.287.80">
    <property type="entry name" value="ATP synthase, gamma subunit, helix hairpin domain"/>
    <property type="match status" value="2"/>
</dbReference>
<dbReference type="Pfam" id="PF00231">
    <property type="entry name" value="ATP-synt"/>
    <property type="match status" value="1"/>
</dbReference>
<dbReference type="GO" id="GO:0009535">
    <property type="term" value="C:chloroplast thylakoid membrane"/>
    <property type="evidence" value="ECO:0007669"/>
    <property type="project" value="UniProtKB-SubCell"/>
</dbReference>
<keyword evidence="8" id="KW-0139">CF(1)</keyword>
<comment type="subcellular location">
    <subcellularLocation>
        <location evidence="2">Plastid</location>
        <location evidence="2">Chloroplast thylakoid membrane</location>
        <topology evidence="2">Peripheral membrane protein</topology>
    </subcellularLocation>
</comment>
<dbReference type="NCBIfam" id="TIGR01146">
    <property type="entry name" value="ATPsyn_F1gamma"/>
    <property type="match status" value="1"/>
</dbReference>
<organism evidence="11 12">
    <name type="scientific">Galdieria yellowstonensis</name>
    <dbReference type="NCBI Taxonomy" id="3028027"/>
    <lineage>
        <taxon>Eukaryota</taxon>
        <taxon>Rhodophyta</taxon>
        <taxon>Bangiophyceae</taxon>
        <taxon>Galdieriales</taxon>
        <taxon>Galdieriaceae</taxon>
        <taxon>Galdieria</taxon>
    </lineage>
</organism>
<comment type="similarity">
    <text evidence="3">Belongs to the ATPase gamma chain family.</text>
</comment>
<dbReference type="Gene3D" id="3.40.1380.10">
    <property type="match status" value="1"/>
</dbReference>
<comment type="caution">
    <text evidence="11">The sequence shown here is derived from an EMBL/GenBank/DDBJ whole genome shotgun (WGS) entry which is preliminary data.</text>
</comment>
<evidence type="ECO:0000256" key="5">
    <source>
        <dbReference type="ARBA" id="ARBA00022781"/>
    </source>
</evidence>
<dbReference type="PANTHER" id="PTHR11693">
    <property type="entry name" value="ATP SYNTHASE GAMMA CHAIN"/>
    <property type="match status" value="1"/>
</dbReference>
<evidence type="ECO:0000256" key="6">
    <source>
        <dbReference type="ARBA" id="ARBA00023065"/>
    </source>
</evidence>
<dbReference type="GO" id="GO:0045259">
    <property type="term" value="C:proton-transporting ATP synthase complex"/>
    <property type="evidence" value="ECO:0007669"/>
    <property type="project" value="UniProtKB-KW"/>
</dbReference>
<gene>
    <name evidence="11" type="ORF">GAYE_SCF26G4534</name>
</gene>
<evidence type="ECO:0000313" key="11">
    <source>
        <dbReference type="EMBL" id="KAK4526618.1"/>
    </source>
</evidence>
<accession>A0AAV9IH76</accession>
<dbReference type="FunFam" id="3.40.1380.10:FF:000006">
    <property type="entry name" value="ATP synthase gamma chain"/>
    <property type="match status" value="1"/>
</dbReference>
<evidence type="ECO:0000256" key="9">
    <source>
        <dbReference type="ARBA" id="ARBA00023310"/>
    </source>
</evidence>
<dbReference type="SUPFAM" id="SSF52943">
    <property type="entry name" value="ATP synthase (F1-ATPase), gamma subunit"/>
    <property type="match status" value="1"/>
</dbReference>
<keyword evidence="4" id="KW-0813">Transport</keyword>
<keyword evidence="5" id="KW-0375">Hydrogen ion transport</keyword>